<evidence type="ECO:0000256" key="2">
    <source>
        <dbReference type="ARBA" id="ARBA00023125"/>
    </source>
</evidence>
<dbReference type="PANTHER" id="PTHR30146:SF109">
    <property type="entry name" value="HTH-TYPE TRANSCRIPTIONAL REGULATOR GALS"/>
    <property type="match status" value="1"/>
</dbReference>
<feature type="domain" description="HTH lacI-type" evidence="4">
    <location>
        <begin position="8"/>
        <end position="62"/>
    </location>
</feature>
<dbReference type="GO" id="GO:0000976">
    <property type="term" value="F:transcription cis-regulatory region binding"/>
    <property type="evidence" value="ECO:0007669"/>
    <property type="project" value="TreeGrafter"/>
</dbReference>
<dbReference type="PANTHER" id="PTHR30146">
    <property type="entry name" value="LACI-RELATED TRANSCRIPTIONAL REPRESSOR"/>
    <property type="match status" value="1"/>
</dbReference>
<dbReference type="Gene3D" id="3.40.50.2300">
    <property type="match status" value="2"/>
</dbReference>
<dbReference type="InterPro" id="IPR028082">
    <property type="entry name" value="Peripla_BP_I"/>
</dbReference>
<dbReference type="RefSeq" id="WP_045546788.1">
    <property type="nucleotide sequence ID" value="NZ_JZDQ02000033.1"/>
</dbReference>
<keyword evidence="2" id="KW-0238">DNA-binding</keyword>
<dbReference type="PROSITE" id="PS50932">
    <property type="entry name" value="HTH_LACI_2"/>
    <property type="match status" value="1"/>
</dbReference>
<proteinExistence type="predicted"/>
<dbReference type="InterPro" id="IPR010982">
    <property type="entry name" value="Lambda_DNA-bd_dom_sf"/>
</dbReference>
<dbReference type="GO" id="GO:0003700">
    <property type="term" value="F:DNA-binding transcription factor activity"/>
    <property type="evidence" value="ECO:0007669"/>
    <property type="project" value="TreeGrafter"/>
</dbReference>
<evidence type="ECO:0000256" key="3">
    <source>
        <dbReference type="ARBA" id="ARBA00023163"/>
    </source>
</evidence>
<dbReference type="EMBL" id="JZDQ02000033">
    <property type="protein sequence ID" value="OIJ24765.1"/>
    <property type="molecule type" value="Genomic_DNA"/>
</dbReference>
<dbReference type="OrthoDB" id="2854648at2"/>
<dbReference type="Pfam" id="PF13377">
    <property type="entry name" value="Peripla_BP_3"/>
    <property type="match status" value="1"/>
</dbReference>
<dbReference type="Pfam" id="PF00356">
    <property type="entry name" value="LacI"/>
    <property type="match status" value="1"/>
</dbReference>
<dbReference type="SUPFAM" id="SSF53822">
    <property type="entry name" value="Periplasmic binding protein-like I"/>
    <property type="match status" value="1"/>
</dbReference>
<dbReference type="PROSITE" id="PS00356">
    <property type="entry name" value="HTH_LACI_1"/>
    <property type="match status" value="1"/>
</dbReference>
<reference evidence="5" key="1">
    <citation type="submission" date="2016-10" db="EMBL/GenBank/DDBJ databases">
        <title>Draft Genome Sequence of Nocardioides luteus Strain BAFB, an Alkane-Degrading Bacterium Isolated from JP-7 Polluted Soil.</title>
        <authorList>
            <person name="Brown L."/>
            <person name="Ruiz O.N."/>
            <person name="Gunasekera T."/>
        </authorList>
    </citation>
    <scope>NUCLEOTIDE SEQUENCE [LARGE SCALE GENOMIC DNA]</scope>
    <source>
        <strain evidence="5">BAFB</strain>
    </source>
</reference>
<keyword evidence="6" id="KW-1185">Reference proteome</keyword>
<dbReference type="CDD" id="cd06267">
    <property type="entry name" value="PBP1_LacI_sugar_binding-like"/>
    <property type="match status" value="1"/>
</dbReference>
<evidence type="ECO:0000313" key="5">
    <source>
        <dbReference type="EMBL" id="OIJ24765.1"/>
    </source>
</evidence>
<dbReference type="InterPro" id="IPR000843">
    <property type="entry name" value="HTH_LacI"/>
</dbReference>
<keyword evidence="1" id="KW-0805">Transcription regulation</keyword>
<name>A0A1J4MZL6_9ACTN</name>
<evidence type="ECO:0000256" key="1">
    <source>
        <dbReference type="ARBA" id="ARBA00023015"/>
    </source>
</evidence>
<dbReference type="Proteomes" id="UP000033772">
    <property type="component" value="Unassembled WGS sequence"/>
</dbReference>
<evidence type="ECO:0000259" key="4">
    <source>
        <dbReference type="PROSITE" id="PS50932"/>
    </source>
</evidence>
<dbReference type="SMART" id="SM00354">
    <property type="entry name" value="HTH_LACI"/>
    <property type="match status" value="1"/>
</dbReference>
<dbReference type="AlphaFoldDB" id="A0A1J4MZL6"/>
<sequence>MTRGPRRATVKDVAALAGVSPKTVSNVMNETVFVRPDTRERVLAAVEELGFVPNLSARSLRNGRTGVIALALPDLATAFSADVVHRVVQVAHERGMVVQIEETAAEPKREYDLVSRAREHQIDGVILNPIRLKDSIIVHDDQLPPVVLIGEVEQHKVDRVLIDSRQAGYEVTKHLLERGARRIVAMGGETGATDATATSIQRLEGYHRALAEHGIEADPQLEVYVEEWSMVGGAEAAAELLARDTGFDAIVAFTDSIAFGALHVLDEHGISVPGDVLMTGFDDVEHARFMNPSLTTIALDRHAFAEAAVDLLLTRIADRTSPPRVVAIPHELVVRGSTTR</sequence>
<dbReference type="CDD" id="cd01392">
    <property type="entry name" value="HTH_LacI"/>
    <property type="match status" value="1"/>
</dbReference>
<evidence type="ECO:0000313" key="6">
    <source>
        <dbReference type="Proteomes" id="UP000033772"/>
    </source>
</evidence>
<protein>
    <submittedName>
        <fullName evidence="5">LacI family transcriptional regulator</fullName>
    </submittedName>
</protein>
<dbReference type="Gene3D" id="1.10.260.40">
    <property type="entry name" value="lambda repressor-like DNA-binding domains"/>
    <property type="match status" value="1"/>
</dbReference>
<comment type="caution">
    <text evidence="5">The sequence shown here is derived from an EMBL/GenBank/DDBJ whole genome shotgun (WGS) entry which is preliminary data.</text>
</comment>
<dbReference type="SUPFAM" id="SSF47413">
    <property type="entry name" value="lambda repressor-like DNA-binding domains"/>
    <property type="match status" value="1"/>
</dbReference>
<dbReference type="InterPro" id="IPR046335">
    <property type="entry name" value="LacI/GalR-like_sensor"/>
</dbReference>
<keyword evidence="3" id="KW-0804">Transcription</keyword>
<organism evidence="5 6">
    <name type="scientific">Nocardioides luteus</name>
    <dbReference type="NCBI Taxonomy" id="1844"/>
    <lineage>
        <taxon>Bacteria</taxon>
        <taxon>Bacillati</taxon>
        <taxon>Actinomycetota</taxon>
        <taxon>Actinomycetes</taxon>
        <taxon>Propionibacteriales</taxon>
        <taxon>Nocardioidaceae</taxon>
        <taxon>Nocardioides</taxon>
    </lineage>
</organism>
<gene>
    <name evidence="5" type="ORF">UG56_020995</name>
</gene>
<accession>A0A1J4MZL6</accession>
<dbReference type="STRING" id="1844.UG56_020995"/>